<dbReference type="InterPro" id="IPR040364">
    <property type="entry name" value="TTC21A/TTC21B"/>
</dbReference>
<dbReference type="InterPro" id="IPR019734">
    <property type="entry name" value="TPR_rpt"/>
</dbReference>
<dbReference type="Pfam" id="PF13176">
    <property type="entry name" value="TPR_7"/>
    <property type="match status" value="1"/>
</dbReference>
<dbReference type="Gene3D" id="1.25.40.10">
    <property type="entry name" value="Tetratricopeptide repeat domain"/>
    <property type="match status" value="1"/>
</dbReference>
<protein>
    <recommendedName>
        <fullName evidence="5">Tetratricopeptide repeat protein 21A/21B fourth ARM domain-containing protein</fullName>
    </recommendedName>
</protein>
<evidence type="ECO:0000256" key="1">
    <source>
        <dbReference type="ARBA" id="ARBA00010935"/>
    </source>
</evidence>
<dbReference type="PANTHER" id="PTHR14699">
    <property type="entry name" value="STI2 PROTEIN-RELATED"/>
    <property type="match status" value="1"/>
</dbReference>
<accession>A0A0H5QTK4</accession>
<dbReference type="GO" id="GO:0005929">
    <property type="term" value="C:cilium"/>
    <property type="evidence" value="ECO:0007669"/>
    <property type="project" value="GOC"/>
</dbReference>
<evidence type="ECO:0000256" key="3">
    <source>
        <dbReference type="ARBA" id="ARBA00022803"/>
    </source>
</evidence>
<dbReference type="EMBL" id="HACM01004871">
    <property type="protein sequence ID" value="CRZ05313.1"/>
    <property type="molecule type" value="Transcribed_RNA"/>
</dbReference>
<dbReference type="InterPro" id="IPR011990">
    <property type="entry name" value="TPR-like_helical_dom_sf"/>
</dbReference>
<keyword evidence="2" id="KW-0677">Repeat</keyword>
<organism evidence="6">
    <name type="scientific">Spongospora subterranea</name>
    <dbReference type="NCBI Taxonomy" id="70186"/>
    <lineage>
        <taxon>Eukaryota</taxon>
        <taxon>Sar</taxon>
        <taxon>Rhizaria</taxon>
        <taxon>Endomyxa</taxon>
        <taxon>Phytomyxea</taxon>
        <taxon>Plasmodiophorida</taxon>
        <taxon>Plasmodiophoridae</taxon>
        <taxon>Spongospora</taxon>
    </lineage>
</organism>
<evidence type="ECO:0000259" key="5">
    <source>
        <dbReference type="Pfam" id="PF25068"/>
    </source>
</evidence>
<comment type="similarity">
    <text evidence="1">Belongs to the TTC21 family.</text>
</comment>
<proteinExistence type="inferred from homology"/>
<sequence length="225" mass="25153">MCFYLMGNAYSAPTPNCPYGVEKYSICHCNIGPFLSISLSADGALRMLQKVQTTSPYMSRARLAIANIYLEHKKDRREYIRCFKEMAAAVPSVHTLQLLGDAYIRIQESQKAIGAFEQALDLSVQTGGPLDPAIYSRIGTALVVCHDYERAIAYYSKTIAEKIRGEQTLSLSVDLSRLLFNLKRFDESERILRAALVPFGEISVAACVNWLLNSLFDALGLFFVF</sequence>
<dbReference type="SUPFAM" id="SSF48452">
    <property type="entry name" value="TPR-like"/>
    <property type="match status" value="1"/>
</dbReference>
<reference evidence="6" key="1">
    <citation type="submission" date="2015-04" db="EMBL/GenBank/DDBJ databases">
        <title>The genome sequence of the plant pathogenic Rhizarian Plasmodiophora brassicae reveals insights in its biotrophic life cycle and the origin of chitin synthesis.</title>
        <authorList>
            <person name="Schwelm A."/>
            <person name="Fogelqvist J."/>
            <person name="Knaust A."/>
            <person name="Julke S."/>
            <person name="Lilja T."/>
            <person name="Dhandapani V."/>
            <person name="Bonilla-Rosso G."/>
            <person name="Karlsson M."/>
            <person name="Shevchenko A."/>
            <person name="Choi S.R."/>
            <person name="Kim H.G."/>
            <person name="Park J.Y."/>
            <person name="Lim Y.P."/>
            <person name="Ludwig-Muller J."/>
            <person name="Dixelius C."/>
        </authorList>
    </citation>
    <scope>NUCLEOTIDE SEQUENCE</scope>
    <source>
        <tissue evidence="6">Potato root galls</tissue>
    </source>
</reference>
<evidence type="ECO:0000313" key="6">
    <source>
        <dbReference type="EMBL" id="CRZ05313.1"/>
    </source>
</evidence>
<evidence type="ECO:0000256" key="4">
    <source>
        <dbReference type="PROSITE-ProRule" id="PRU00339"/>
    </source>
</evidence>
<dbReference type="EMBL" id="HACM01004879">
    <property type="protein sequence ID" value="CRZ05321.1"/>
    <property type="molecule type" value="Transcribed_RNA"/>
</dbReference>
<feature type="domain" description="Tetratricopeptide repeat protein 21A/21B fourth ARM" evidence="5">
    <location>
        <begin position="136"/>
        <end position="196"/>
    </location>
</feature>
<name>A0A0H5QTK4_9EUKA</name>
<dbReference type="InterPro" id="IPR056836">
    <property type="entry name" value="ARM_TT21_4th"/>
</dbReference>
<dbReference type="GO" id="GO:0061512">
    <property type="term" value="P:protein localization to cilium"/>
    <property type="evidence" value="ECO:0007669"/>
    <property type="project" value="TreeGrafter"/>
</dbReference>
<keyword evidence="3 4" id="KW-0802">TPR repeat</keyword>
<evidence type="ECO:0000256" key="2">
    <source>
        <dbReference type="ARBA" id="ARBA00022737"/>
    </source>
</evidence>
<dbReference type="Pfam" id="PF25058">
    <property type="entry name" value="ARM_TT21"/>
    <property type="match status" value="1"/>
</dbReference>
<dbReference type="GO" id="GO:0030991">
    <property type="term" value="C:intraciliary transport particle A"/>
    <property type="evidence" value="ECO:0007669"/>
    <property type="project" value="TreeGrafter"/>
</dbReference>
<dbReference type="PROSITE" id="PS50005">
    <property type="entry name" value="TPR"/>
    <property type="match status" value="1"/>
</dbReference>
<feature type="repeat" description="TPR" evidence="4">
    <location>
        <begin position="93"/>
        <end position="126"/>
    </location>
</feature>
<dbReference type="AlphaFoldDB" id="A0A0H5QTK4"/>
<dbReference type="PANTHER" id="PTHR14699:SF0">
    <property type="entry name" value="TETRATRICOPEPTIDE REPEAT PROTEIN 21 HOMOLOG"/>
    <property type="match status" value="1"/>
</dbReference>
<dbReference type="GO" id="GO:0035721">
    <property type="term" value="P:intraciliary retrograde transport"/>
    <property type="evidence" value="ECO:0007669"/>
    <property type="project" value="TreeGrafter"/>
</dbReference>
<dbReference type="Pfam" id="PF25068">
    <property type="entry name" value="ARM_TT21_4th"/>
    <property type="match status" value="1"/>
</dbReference>